<dbReference type="EMBL" id="KZ293463">
    <property type="protein sequence ID" value="PBK62772.1"/>
    <property type="molecule type" value="Genomic_DNA"/>
</dbReference>
<dbReference type="Proteomes" id="UP000218334">
    <property type="component" value="Unassembled WGS sequence"/>
</dbReference>
<keyword evidence="3" id="KW-1185">Reference proteome</keyword>
<evidence type="ECO:0000313" key="2">
    <source>
        <dbReference type="EMBL" id="PBK62772.1"/>
    </source>
</evidence>
<gene>
    <name evidence="2" type="ORF">ARMSODRAFT_1024544</name>
</gene>
<feature type="region of interest" description="Disordered" evidence="1">
    <location>
        <begin position="1"/>
        <end position="71"/>
    </location>
</feature>
<evidence type="ECO:0000313" key="3">
    <source>
        <dbReference type="Proteomes" id="UP000218334"/>
    </source>
</evidence>
<accession>A0A2H3B6X4</accession>
<dbReference type="AlphaFoldDB" id="A0A2H3B6X4"/>
<reference evidence="3" key="1">
    <citation type="journal article" date="2017" name="Nat. Ecol. Evol.">
        <title>Genome expansion and lineage-specific genetic innovations in the forest pathogenic fungi Armillaria.</title>
        <authorList>
            <person name="Sipos G."/>
            <person name="Prasanna A.N."/>
            <person name="Walter M.C."/>
            <person name="O'Connor E."/>
            <person name="Balint B."/>
            <person name="Krizsan K."/>
            <person name="Kiss B."/>
            <person name="Hess J."/>
            <person name="Varga T."/>
            <person name="Slot J."/>
            <person name="Riley R."/>
            <person name="Boka B."/>
            <person name="Rigling D."/>
            <person name="Barry K."/>
            <person name="Lee J."/>
            <person name="Mihaltcheva S."/>
            <person name="LaButti K."/>
            <person name="Lipzen A."/>
            <person name="Waldron R."/>
            <person name="Moloney N.M."/>
            <person name="Sperisen C."/>
            <person name="Kredics L."/>
            <person name="Vagvoelgyi C."/>
            <person name="Patrignani A."/>
            <person name="Fitzpatrick D."/>
            <person name="Nagy I."/>
            <person name="Doyle S."/>
            <person name="Anderson J.B."/>
            <person name="Grigoriev I.V."/>
            <person name="Gueldener U."/>
            <person name="Muensterkoetter M."/>
            <person name="Nagy L.G."/>
        </authorList>
    </citation>
    <scope>NUCLEOTIDE SEQUENCE [LARGE SCALE GENOMIC DNA]</scope>
    <source>
        <strain evidence="3">28-4</strain>
    </source>
</reference>
<proteinExistence type="predicted"/>
<feature type="compositionally biased region" description="Basic and acidic residues" evidence="1">
    <location>
        <begin position="8"/>
        <end position="19"/>
    </location>
</feature>
<organism evidence="2 3">
    <name type="scientific">Armillaria solidipes</name>
    <dbReference type="NCBI Taxonomy" id="1076256"/>
    <lineage>
        <taxon>Eukaryota</taxon>
        <taxon>Fungi</taxon>
        <taxon>Dikarya</taxon>
        <taxon>Basidiomycota</taxon>
        <taxon>Agaricomycotina</taxon>
        <taxon>Agaricomycetes</taxon>
        <taxon>Agaricomycetidae</taxon>
        <taxon>Agaricales</taxon>
        <taxon>Marasmiineae</taxon>
        <taxon>Physalacriaceae</taxon>
        <taxon>Armillaria</taxon>
    </lineage>
</organism>
<sequence length="232" mass="27183">MARPPKYKTQEERQQALRDKSKHYYYKHRLDISDRRKHAYRVQHGSQHHESTTVTSEMHVDPVSQSNKRPTVKYSTRLKRVRNTNQYEVLPISVTVPSPPPRPDPFPKFSAEGRAIVQEFEDFLVGKTPSSYVKSLLGQYFKNKSRRQGQISIFVEPLDDLYRMRKAYASITAVALEADGPSDRQKELETLGKPIEQLVSWLEDIWRAAIDGPYHLRITYNRRKLAWQRESN</sequence>
<protein>
    <submittedName>
        <fullName evidence="2">Uncharacterized protein</fullName>
    </submittedName>
</protein>
<name>A0A2H3B6X4_9AGAR</name>
<evidence type="ECO:0000256" key="1">
    <source>
        <dbReference type="SAM" id="MobiDB-lite"/>
    </source>
</evidence>